<dbReference type="InterPro" id="IPR058594">
    <property type="entry name" value="PB1-like_dom_pln"/>
</dbReference>
<dbReference type="Proteomes" id="UP000077755">
    <property type="component" value="Chromosome 1"/>
</dbReference>
<protein>
    <recommendedName>
        <fullName evidence="1">PB1-like domain-containing protein</fullName>
    </recommendedName>
</protein>
<proteinExistence type="predicted"/>
<keyword evidence="4" id="KW-1185">Reference proteome</keyword>
<dbReference type="AlphaFoldDB" id="A0A166ICR8"/>
<dbReference type="EMBL" id="LNRQ01000001">
    <property type="protein sequence ID" value="KZN10995.1"/>
    <property type="molecule type" value="Genomic_DNA"/>
</dbReference>
<evidence type="ECO:0000313" key="3">
    <source>
        <dbReference type="EMBL" id="WOG84684.1"/>
    </source>
</evidence>
<evidence type="ECO:0000313" key="4">
    <source>
        <dbReference type="Proteomes" id="UP000077755"/>
    </source>
</evidence>
<feature type="domain" description="PB1-like" evidence="1">
    <location>
        <begin position="1"/>
        <end position="99"/>
    </location>
</feature>
<dbReference type="EMBL" id="CP093343">
    <property type="protein sequence ID" value="WOG84684.1"/>
    <property type="molecule type" value="Genomic_DNA"/>
</dbReference>
<name>A0A166ICR8_DAUCS</name>
<organism evidence="2">
    <name type="scientific">Daucus carota subsp. sativus</name>
    <name type="common">Carrot</name>
    <dbReference type="NCBI Taxonomy" id="79200"/>
    <lineage>
        <taxon>Eukaryota</taxon>
        <taxon>Viridiplantae</taxon>
        <taxon>Streptophyta</taxon>
        <taxon>Embryophyta</taxon>
        <taxon>Tracheophyta</taxon>
        <taxon>Spermatophyta</taxon>
        <taxon>Magnoliopsida</taxon>
        <taxon>eudicotyledons</taxon>
        <taxon>Gunneridae</taxon>
        <taxon>Pentapetalae</taxon>
        <taxon>asterids</taxon>
        <taxon>campanulids</taxon>
        <taxon>Apiales</taxon>
        <taxon>Apiaceae</taxon>
        <taxon>Apioideae</taxon>
        <taxon>Scandiceae</taxon>
        <taxon>Daucinae</taxon>
        <taxon>Daucus</taxon>
        <taxon>Daucus sect. Daucus</taxon>
    </lineage>
</organism>
<evidence type="ECO:0000259" key="1">
    <source>
        <dbReference type="Pfam" id="PF26130"/>
    </source>
</evidence>
<accession>A0A166ICR8</accession>
<gene>
    <name evidence="2" type="ORF">DCAR_003651</name>
    <name evidence="3" type="ORF">DCAR_0103868</name>
</gene>
<reference evidence="3" key="2">
    <citation type="submission" date="2022-03" db="EMBL/GenBank/DDBJ databases">
        <title>Draft title - Genomic analysis of global carrot germplasm unveils the trajectory of domestication and the origin of high carotenoid orange carrot.</title>
        <authorList>
            <person name="Iorizzo M."/>
            <person name="Ellison S."/>
            <person name="Senalik D."/>
            <person name="Macko-Podgorni A."/>
            <person name="Grzebelus D."/>
            <person name="Bostan H."/>
            <person name="Rolling W."/>
            <person name="Curaba J."/>
            <person name="Simon P."/>
        </authorList>
    </citation>
    <scope>NUCLEOTIDE SEQUENCE</scope>
    <source>
        <tissue evidence="3">Leaf</tissue>
    </source>
</reference>
<sequence length="192" mass="21922">MSSRVSVYIQPHGNFDTSKLMYNGGVTNMVELDIDELSFRDLEDFAKDFKYDIETSIVYFKTNGRDLTDGASIVYDDASVRKLIDVCVPYGRIQLYVDHLIGGIDFEKNLNQTEISQKSPVIDDEVEDSDEDSDYKIETETDSTEILFDNSDFPISDEEEMTCKAQSRLLKKKLSNASIRTEVLKKPRTNDL</sequence>
<dbReference type="Pfam" id="PF26130">
    <property type="entry name" value="PB1-like"/>
    <property type="match status" value="1"/>
</dbReference>
<reference evidence="2" key="1">
    <citation type="journal article" date="2016" name="Nat. Genet.">
        <title>A high-quality carrot genome assembly provides new insights into carotenoid accumulation and asterid genome evolution.</title>
        <authorList>
            <person name="Iorizzo M."/>
            <person name="Ellison S."/>
            <person name="Senalik D."/>
            <person name="Zeng P."/>
            <person name="Satapoomin P."/>
            <person name="Huang J."/>
            <person name="Bowman M."/>
            <person name="Iovene M."/>
            <person name="Sanseverino W."/>
            <person name="Cavagnaro P."/>
            <person name="Yildiz M."/>
            <person name="Macko-Podgorni A."/>
            <person name="Moranska E."/>
            <person name="Grzebelus E."/>
            <person name="Grzebelus D."/>
            <person name="Ashrafi H."/>
            <person name="Zheng Z."/>
            <person name="Cheng S."/>
            <person name="Spooner D."/>
            <person name="Van Deynze A."/>
            <person name="Simon P."/>
        </authorList>
    </citation>
    <scope>NUCLEOTIDE SEQUENCE [LARGE SCALE GENOMIC DNA]</scope>
    <source>
        <tissue evidence="2">Leaf</tissue>
    </source>
</reference>
<dbReference type="Gramene" id="KZN10995">
    <property type="protein sequence ID" value="KZN10995"/>
    <property type="gene ID" value="DCAR_003651"/>
</dbReference>
<evidence type="ECO:0000313" key="2">
    <source>
        <dbReference type="EMBL" id="KZN10995.1"/>
    </source>
</evidence>